<accession>A0A9D1NKW6</accession>
<dbReference type="Proteomes" id="UP000886845">
    <property type="component" value="Unassembled WGS sequence"/>
</dbReference>
<keyword evidence="2" id="KW-0812">Transmembrane</keyword>
<reference evidence="3" key="2">
    <citation type="journal article" date="2021" name="PeerJ">
        <title>Extensive microbial diversity within the chicken gut microbiome revealed by metagenomics and culture.</title>
        <authorList>
            <person name="Gilroy R."/>
            <person name="Ravi A."/>
            <person name="Getino M."/>
            <person name="Pursley I."/>
            <person name="Horton D.L."/>
            <person name="Alikhan N.F."/>
            <person name="Baker D."/>
            <person name="Gharbi K."/>
            <person name="Hall N."/>
            <person name="Watson M."/>
            <person name="Adriaenssens E.M."/>
            <person name="Foster-Nyarko E."/>
            <person name="Jarju S."/>
            <person name="Secka A."/>
            <person name="Antonio M."/>
            <person name="Oren A."/>
            <person name="Chaudhuri R.R."/>
            <person name="La Ragione R."/>
            <person name="Hildebrand F."/>
            <person name="Pallen M.J."/>
        </authorList>
    </citation>
    <scope>NUCLEOTIDE SEQUENCE</scope>
    <source>
        <strain evidence="3">35461</strain>
    </source>
</reference>
<organism evidence="3 4">
    <name type="scientific">Candidatus Spyradenecus faecavium</name>
    <dbReference type="NCBI Taxonomy" id="2840947"/>
    <lineage>
        <taxon>Bacteria</taxon>
        <taxon>Pseudomonadati</taxon>
        <taxon>Lentisphaerota</taxon>
        <taxon>Lentisphaeria</taxon>
        <taxon>Lentisphaerales</taxon>
        <taxon>Lentisphaeraceae</taxon>
        <taxon>Lentisphaeraceae incertae sedis</taxon>
        <taxon>Candidatus Spyradenecus</taxon>
    </lineage>
</organism>
<dbReference type="AlphaFoldDB" id="A0A9D1NKW6"/>
<gene>
    <name evidence="3" type="ORF">IAC79_00050</name>
</gene>
<feature type="transmembrane region" description="Helical" evidence="2">
    <location>
        <begin position="20"/>
        <end position="39"/>
    </location>
</feature>
<evidence type="ECO:0000256" key="1">
    <source>
        <dbReference type="SAM" id="MobiDB-lite"/>
    </source>
</evidence>
<evidence type="ECO:0000313" key="4">
    <source>
        <dbReference type="Proteomes" id="UP000886845"/>
    </source>
</evidence>
<proteinExistence type="predicted"/>
<protein>
    <recommendedName>
        <fullName evidence="5">Prepilin-type N-terminal cleavage/methylation domain-containing protein</fullName>
    </recommendedName>
</protein>
<sequence length="167" mass="18333">MGRLSRYLRAGFSLIEVNMAIFVLAGGALALLALFPLGLRESSEANSEMRVAAFADRFIGAAKIAAEQAVDEDDFEDLLTESLDTSGSFSLRDDSDEENDGNDYDEDESGVYFRAWRVGVQEDKTDGLILLELGLSVTAENPKQNPRAMRYADGYGLRVVIDPRGKQ</sequence>
<evidence type="ECO:0000313" key="3">
    <source>
        <dbReference type="EMBL" id="HIV08492.1"/>
    </source>
</evidence>
<keyword evidence="2" id="KW-0472">Membrane</keyword>
<feature type="compositionally biased region" description="Acidic residues" evidence="1">
    <location>
        <begin position="94"/>
        <end position="106"/>
    </location>
</feature>
<keyword evidence="2" id="KW-1133">Transmembrane helix</keyword>
<comment type="caution">
    <text evidence="3">The sequence shown here is derived from an EMBL/GenBank/DDBJ whole genome shotgun (WGS) entry which is preliminary data.</text>
</comment>
<evidence type="ECO:0000256" key="2">
    <source>
        <dbReference type="SAM" id="Phobius"/>
    </source>
</evidence>
<dbReference type="EMBL" id="DVOR01000001">
    <property type="protein sequence ID" value="HIV08492.1"/>
    <property type="molecule type" value="Genomic_DNA"/>
</dbReference>
<reference evidence="3" key="1">
    <citation type="submission" date="2020-10" db="EMBL/GenBank/DDBJ databases">
        <authorList>
            <person name="Gilroy R."/>
        </authorList>
    </citation>
    <scope>NUCLEOTIDE SEQUENCE</scope>
    <source>
        <strain evidence="3">35461</strain>
    </source>
</reference>
<evidence type="ECO:0008006" key="5">
    <source>
        <dbReference type="Google" id="ProtNLM"/>
    </source>
</evidence>
<name>A0A9D1NKW6_9BACT</name>
<feature type="region of interest" description="Disordered" evidence="1">
    <location>
        <begin position="85"/>
        <end position="106"/>
    </location>
</feature>